<keyword evidence="2" id="KW-1185">Reference proteome</keyword>
<proteinExistence type="predicted"/>
<reference evidence="1 2" key="1">
    <citation type="submission" date="2018-02" db="EMBL/GenBank/DDBJ databases">
        <title>Metagenomics reveals mixed infection of spiroplasma and phytoplasma in chicory.</title>
        <authorList>
            <person name="Polano C."/>
            <person name="Moruzzi S."/>
            <person name="Ermacora P."/>
            <person name="Ferrini F."/>
            <person name="Martini M."/>
            <person name="Firrao G."/>
        </authorList>
    </citation>
    <scope>NUCLEOTIDE SEQUENCE [LARGE SCALE GENOMIC DNA]</scope>
    <source>
        <strain evidence="1 2">ChiP</strain>
    </source>
</reference>
<evidence type="ECO:0000313" key="1">
    <source>
        <dbReference type="EMBL" id="PQP79021.1"/>
    </source>
</evidence>
<organism evidence="1 2">
    <name type="scientific">Candidatus Phytoplasma phoenicium</name>
    <dbReference type="NCBI Taxonomy" id="198422"/>
    <lineage>
        <taxon>Bacteria</taxon>
        <taxon>Bacillati</taxon>
        <taxon>Mycoplasmatota</taxon>
        <taxon>Mollicutes</taxon>
        <taxon>Acholeplasmatales</taxon>
        <taxon>Acholeplasmataceae</taxon>
        <taxon>Candidatus Phytoplasma</taxon>
        <taxon>16SrIX (Pigeon pea witches'-broom group)</taxon>
    </lineage>
</organism>
<accession>A0A2S8NSR9</accession>
<sequence length="64" mass="7774">MKKKNDFLIKLIIILLFLLVLFSQYQIFSKLEKIEQQLTISQKKTKNKDKTLPFNDKDWDIHIH</sequence>
<dbReference type="EMBL" id="PUUG01000113">
    <property type="protein sequence ID" value="PQP79021.1"/>
    <property type="molecule type" value="Genomic_DNA"/>
</dbReference>
<comment type="caution">
    <text evidence="1">The sequence shown here is derived from an EMBL/GenBank/DDBJ whole genome shotgun (WGS) entry which is preliminary data.</text>
</comment>
<dbReference type="Proteomes" id="UP000238672">
    <property type="component" value="Unassembled WGS sequence"/>
</dbReference>
<protein>
    <submittedName>
        <fullName evidence="1">Uncharacterized protein</fullName>
    </submittedName>
</protein>
<evidence type="ECO:0000313" key="2">
    <source>
        <dbReference type="Proteomes" id="UP000238672"/>
    </source>
</evidence>
<gene>
    <name evidence="1" type="ORF">C6B37_02730</name>
</gene>
<name>A0A2S8NSR9_9MOLU</name>
<dbReference type="AlphaFoldDB" id="A0A2S8NSR9"/>